<gene>
    <name evidence="1" type="ORF">Phpb_03327</name>
</gene>
<dbReference type="NCBIfam" id="NF033510">
    <property type="entry name" value="Ca_tandemer"/>
    <property type="match status" value="1"/>
</dbReference>
<accession>A0A1B8YEN7</accession>
<protein>
    <recommendedName>
        <fullName evidence="3">Ig-like domain-containing protein</fullName>
    </recommendedName>
</protein>
<dbReference type="RefSeq" id="WP_065391308.1">
    <property type="nucleotide sequence ID" value="NZ_CAWMQN010000081.1"/>
</dbReference>
<proteinExistence type="predicted"/>
<dbReference type="InterPro" id="IPR013783">
    <property type="entry name" value="Ig-like_fold"/>
</dbReference>
<dbReference type="Gene3D" id="2.60.40.10">
    <property type="entry name" value="Immunoglobulins"/>
    <property type="match status" value="2"/>
</dbReference>
<name>A0A1B8YEN7_9GAMM</name>
<comment type="caution">
    <text evidence="1">The sequence shown here is derived from an EMBL/GenBank/DDBJ whole genome shotgun (WGS) entry which is preliminary data.</text>
</comment>
<evidence type="ECO:0008006" key="3">
    <source>
        <dbReference type="Google" id="ProtNLM"/>
    </source>
</evidence>
<dbReference type="Proteomes" id="UP000092665">
    <property type="component" value="Unassembled WGS sequence"/>
</dbReference>
<evidence type="ECO:0000313" key="2">
    <source>
        <dbReference type="Proteomes" id="UP000092665"/>
    </source>
</evidence>
<sequence length="805" mass="87930" precursor="true">MKTNSRVSSAREHEALWRCVLIVLMLLVARSAFATDHWITVINNSFQPVKLSDFKARCAAFAEPPDIIPPYGGRVTIQWTGKQFELGHPACANSTKINHTSEWVAFKANITRKGTPYSEYLGMTWRSDNCIGLICGVYYTALFYANEIDLAPSDNNFNPLPFYPPPAPHHKAVPAYFNGKEPDGIIATCDYVTPPKSCMGSFDPTVSGKPLTYLYYPGFPVYKEQHWTFTINEPPEDIKISFPVENEHFIAEDGGGVDISGTAEPGSTVEFGYDGNPKNYTTMVGADGKWKGSIPYLEMLSQLSYGDITHTTIYARYVTQLTYDTNPDKRNIQIAEPVKVTVNGLDADNNIKPGKDWTVQGMKSTTGTVSGEVCEEEGHKNCIPVPLSADNSMYWVTSAPIPTASGNYEFTITQKLKDFKDSTARFSAMKNTPFSVSEPQPESDHSEPYLLTPAGRGTSGADVEYTIDGKSFPTVRITSDHWTGTQTSLASGSHNLIATEILGSGKQEKVTTYFTVAARVVITSPTTNQWVSPSSSLTVTGKAEPSAKISCVMDDDSWFGSNAITSSSGDFSCKVSVPSNSGKHTLTVTQTINSKEQGKAVQDIVVAAPLTIESAVQDFENHGMTIKGTKDKSTSLVYQLDNNKPSDSTSYIGQADWHVDFTRLAHGKHKFLAYQVIDGESSVPVEGDFEIVTPVSITSPAEGGSVLEHTRFAVQGEGEPGARVQVDVNNIDVPWITVVDGSGRWFIEGPSSDWGTYQYTATASKDGKTLNTVCRNVRVIGLYSHNQSESVDLCSENPEALRRVK</sequence>
<reference evidence="2" key="1">
    <citation type="submission" date="2015-11" db="EMBL/GenBank/DDBJ databases">
        <authorList>
            <person name="Tobias N.J."/>
            <person name="Mishra B."/>
            <person name="Gupta D.K."/>
            <person name="Thines M."/>
            <person name="Stinear T.P."/>
            <person name="Bode H.B."/>
        </authorList>
    </citation>
    <scope>NUCLEOTIDE SEQUENCE [LARGE SCALE GENOMIC DNA]</scope>
    <source>
        <strain evidence="2">PB45.5</strain>
    </source>
</reference>
<keyword evidence="2" id="KW-1185">Reference proteome</keyword>
<organism evidence="1 2">
    <name type="scientific">Photorhabdus namnaonensis</name>
    <dbReference type="NCBI Taxonomy" id="1851568"/>
    <lineage>
        <taxon>Bacteria</taxon>
        <taxon>Pseudomonadati</taxon>
        <taxon>Pseudomonadota</taxon>
        <taxon>Gammaproteobacteria</taxon>
        <taxon>Enterobacterales</taxon>
        <taxon>Morganellaceae</taxon>
        <taxon>Photorhabdus</taxon>
    </lineage>
</organism>
<dbReference type="AlphaFoldDB" id="A0A1B8YEN7"/>
<evidence type="ECO:0000313" key="1">
    <source>
        <dbReference type="EMBL" id="OCA53586.1"/>
    </source>
</evidence>
<dbReference type="EMBL" id="LOIC01000081">
    <property type="protein sequence ID" value="OCA53586.1"/>
    <property type="molecule type" value="Genomic_DNA"/>
</dbReference>